<evidence type="ECO:0000313" key="4">
    <source>
        <dbReference type="Proteomes" id="UP000487882"/>
    </source>
</evidence>
<feature type="transmembrane region" description="Helical" evidence="1">
    <location>
        <begin position="20"/>
        <end position="38"/>
    </location>
</feature>
<dbReference type="AlphaFoldDB" id="A0A7K1J4J4"/>
<proteinExistence type="predicted"/>
<feature type="domain" description="TadE-like" evidence="2">
    <location>
        <begin position="14"/>
        <end position="56"/>
    </location>
</feature>
<name>A0A7K1J4J4_9BIFI</name>
<comment type="caution">
    <text evidence="3">The sequence shown here is derived from an EMBL/GenBank/DDBJ whole genome shotgun (WGS) entry which is preliminary data.</text>
</comment>
<dbReference type="Pfam" id="PF07811">
    <property type="entry name" value="TadE"/>
    <property type="match status" value="1"/>
</dbReference>
<dbReference type="InterPro" id="IPR049790">
    <property type="entry name" value="Rv3655c/TadE"/>
</dbReference>
<keyword evidence="1" id="KW-0472">Membrane</keyword>
<accession>A0A7K1J4J4</accession>
<dbReference type="NCBIfam" id="NF041390">
    <property type="entry name" value="TadE_Rv3655c"/>
    <property type="match status" value="1"/>
</dbReference>
<dbReference type="RefSeq" id="WP_155588432.1">
    <property type="nucleotide sequence ID" value="NZ_WNLP01000002.1"/>
</dbReference>
<protein>
    <submittedName>
        <fullName evidence="3">Pilus assembly protein TadE</fullName>
    </submittedName>
</protein>
<keyword evidence="1" id="KW-1133">Transmembrane helix</keyword>
<dbReference type="Proteomes" id="UP000487882">
    <property type="component" value="Unassembled WGS sequence"/>
</dbReference>
<keyword evidence="1" id="KW-0812">Transmembrane</keyword>
<evidence type="ECO:0000256" key="1">
    <source>
        <dbReference type="SAM" id="Phobius"/>
    </source>
</evidence>
<gene>
    <name evidence="3" type="ORF">GSD1FS_0794</name>
</gene>
<dbReference type="InterPro" id="IPR012495">
    <property type="entry name" value="TadE-like_dom"/>
</dbReference>
<evidence type="ECO:0000313" key="3">
    <source>
        <dbReference type="EMBL" id="MUH59469.1"/>
    </source>
</evidence>
<keyword evidence="4" id="KW-1185">Reference proteome</keyword>
<sequence>MNRPGRTLWHDDQGAATAEFAMVLPVIVVLAGLLLYWGRASVVSIGCQDAAANVARTLVAQEQTGDLHMAAQTVAGANVGVEVNDLGSSIEVTTKCAVVADPWGIVPRTVTGHAVGVKQEQP</sequence>
<dbReference type="EMBL" id="WNLP01000002">
    <property type="protein sequence ID" value="MUH59469.1"/>
    <property type="molecule type" value="Genomic_DNA"/>
</dbReference>
<organism evidence="3 4">
    <name type="scientific">Bifidobacterium canis</name>
    <dbReference type="NCBI Taxonomy" id="2610880"/>
    <lineage>
        <taxon>Bacteria</taxon>
        <taxon>Bacillati</taxon>
        <taxon>Actinomycetota</taxon>
        <taxon>Actinomycetes</taxon>
        <taxon>Bifidobacteriales</taxon>
        <taxon>Bifidobacteriaceae</taxon>
        <taxon>Bifidobacterium</taxon>
    </lineage>
</organism>
<evidence type="ECO:0000259" key="2">
    <source>
        <dbReference type="Pfam" id="PF07811"/>
    </source>
</evidence>
<reference evidence="3 4" key="1">
    <citation type="submission" date="2019-09" db="EMBL/GenBank/DDBJ databases">
        <title>Bifidobacterium canis sp. nov., isolated from the digestive tract of German Shepherd dog puppy.</title>
        <authorList>
            <person name="Bunesova V."/>
        </authorList>
    </citation>
    <scope>NUCLEOTIDE SEQUENCE [LARGE SCALE GENOMIC DNA]</scope>
    <source>
        <strain evidence="3 4">GSD1FS</strain>
    </source>
</reference>